<dbReference type="GO" id="GO:0016787">
    <property type="term" value="F:hydrolase activity"/>
    <property type="evidence" value="ECO:0007669"/>
    <property type="project" value="UniProtKB-KW"/>
</dbReference>
<reference evidence="2 3" key="1">
    <citation type="submission" date="2024-09" db="EMBL/GenBank/DDBJ databases">
        <title>Floridaenema gen nov. (Aerosakkonemataceae, Aerosakkonematales ord. nov., Cyanobacteria) from benthic tropical and subtropical fresh waters, with the description of four new species.</title>
        <authorList>
            <person name="Moretto J.A."/>
            <person name="Berthold D.E."/>
            <person name="Lefler F.W."/>
            <person name="Huang I.-S."/>
            <person name="Laughinghouse H. IV."/>
        </authorList>
    </citation>
    <scope>NUCLEOTIDE SEQUENCE [LARGE SCALE GENOMIC DNA]</scope>
    <source>
        <strain evidence="2 3">BLCC-F167</strain>
    </source>
</reference>
<feature type="domain" description="AB hydrolase-1" evidence="1">
    <location>
        <begin position="42"/>
        <end position="293"/>
    </location>
</feature>
<keyword evidence="2" id="KW-0378">Hydrolase</keyword>
<dbReference type="Gene3D" id="3.40.50.1820">
    <property type="entry name" value="alpha/beta hydrolase"/>
    <property type="match status" value="1"/>
</dbReference>
<dbReference type="PANTHER" id="PTHR47914:SF1">
    <property type="entry name" value="ALPHA_BETA-HYDROLASES SUPERFAMILY PROTEIN"/>
    <property type="match status" value="1"/>
</dbReference>
<dbReference type="InterPro" id="IPR029058">
    <property type="entry name" value="AB_hydrolase_fold"/>
</dbReference>
<dbReference type="Proteomes" id="UP001576780">
    <property type="component" value="Unassembled WGS sequence"/>
</dbReference>
<comment type="caution">
    <text evidence="2">The sequence shown here is derived from an EMBL/GenBank/DDBJ whole genome shotgun (WGS) entry which is preliminary data.</text>
</comment>
<evidence type="ECO:0000313" key="2">
    <source>
        <dbReference type="EMBL" id="MFB2837120.1"/>
    </source>
</evidence>
<protein>
    <submittedName>
        <fullName evidence="2">Alpha/beta fold hydrolase</fullName>
    </submittedName>
</protein>
<organism evidence="2 3">
    <name type="scientific">Floridaenema evergladense BLCC-F167</name>
    <dbReference type="NCBI Taxonomy" id="3153639"/>
    <lineage>
        <taxon>Bacteria</taxon>
        <taxon>Bacillati</taxon>
        <taxon>Cyanobacteriota</taxon>
        <taxon>Cyanophyceae</taxon>
        <taxon>Oscillatoriophycideae</taxon>
        <taxon>Aerosakkonematales</taxon>
        <taxon>Aerosakkonemataceae</taxon>
        <taxon>Floridanema</taxon>
        <taxon>Floridanema evergladense</taxon>
    </lineage>
</organism>
<dbReference type="Pfam" id="PF12697">
    <property type="entry name" value="Abhydrolase_6"/>
    <property type="match status" value="1"/>
</dbReference>
<sequence length="301" mass="33603">MNTTSPATYPTNTDRLLQKYAWNWQGQQLWVVYETAGEGTPVLLLPAFSTVSSRSEMAGIANLLAPYFQTVTLDWPGFGESDRPPLDYKPAIFQQFLADFVKTVFKTPVAVVAAGHSAGYVMQLANQQPELFSHIVLTAPTWRGPLPTMAGKQEDWFSIIRETVRSPILGDILYSLNTAPPFLSYMYQSHVFTDPKILTSDFIDKKWQITQKPGGKFAPVAFVTGALDPIQTNSEFLSLFNTISLPIMIVIGEQCPPKSKQEMDNLAQLPNIQTRRLNGSLGMHEEFPEEIAAEILPFLQN</sequence>
<dbReference type="InterPro" id="IPR000073">
    <property type="entry name" value="AB_hydrolase_1"/>
</dbReference>
<dbReference type="RefSeq" id="WP_413279477.1">
    <property type="nucleotide sequence ID" value="NZ_JBHFNT010000195.1"/>
</dbReference>
<evidence type="ECO:0000259" key="1">
    <source>
        <dbReference type="Pfam" id="PF12697"/>
    </source>
</evidence>
<dbReference type="PANTHER" id="PTHR47914">
    <property type="entry name" value="ALPHA/BETA-HYDROLASES SUPERFAMILY PROTEIN"/>
    <property type="match status" value="1"/>
</dbReference>
<dbReference type="EMBL" id="JBHFNT010000195">
    <property type="protein sequence ID" value="MFB2837120.1"/>
    <property type="molecule type" value="Genomic_DNA"/>
</dbReference>
<proteinExistence type="predicted"/>
<gene>
    <name evidence="2" type="ORF">ACE1CA_21555</name>
</gene>
<accession>A0ABV4WPU9</accession>
<evidence type="ECO:0000313" key="3">
    <source>
        <dbReference type="Proteomes" id="UP001576780"/>
    </source>
</evidence>
<keyword evidence="3" id="KW-1185">Reference proteome</keyword>
<dbReference type="SUPFAM" id="SSF53474">
    <property type="entry name" value="alpha/beta-Hydrolases"/>
    <property type="match status" value="1"/>
</dbReference>
<name>A0ABV4WPU9_9CYAN</name>